<protein>
    <submittedName>
        <fullName evidence="1">Uncharacterized protein</fullName>
    </submittedName>
</protein>
<sequence>MSNATRLWTNTCRVHGLLKGNNVLRKSGMYSEDSGGSIVPYYELTTIMSNDPINMRKNSGYQESQNTYRSRSTSRFLAQQAPIERLVQHHTFGNSVAGIRPLYTLTRMKHPPFN</sequence>
<gene>
    <name evidence="1" type="ORF">BDY19DRAFT_1051872</name>
</gene>
<dbReference type="Proteomes" id="UP001055072">
    <property type="component" value="Unassembled WGS sequence"/>
</dbReference>
<dbReference type="EMBL" id="MU274972">
    <property type="protein sequence ID" value="KAI0083343.1"/>
    <property type="molecule type" value="Genomic_DNA"/>
</dbReference>
<accession>A0ACB8TMX5</accession>
<evidence type="ECO:0000313" key="2">
    <source>
        <dbReference type="Proteomes" id="UP001055072"/>
    </source>
</evidence>
<evidence type="ECO:0000313" key="1">
    <source>
        <dbReference type="EMBL" id="KAI0083343.1"/>
    </source>
</evidence>
<organism evidence="1 2">
    <name type="scientific">Irpex rosettiformis</name>
    <dbReference type="NCBI Taxonomy" id="378272"/>
    <lineage>
        <taxon>Eukaryota</taxon>
        <taxon>Fungi</taxon>
        <taxon>Dikarya</taxon>
        <taxon>Basidiomycota</taxon>
        <taxon>Agaricomycotina</taxon>
        <taxon>Agaricomycetes</taxon>
        <taxon>Polyporales</taxon>
        <taxon>Irpicaceae</taxon>
        <taxon>Irpex</taxon>
    </lineage>
</organism>
<comment type="caution">
    <text evidence="1">The sequence shown here is derived from an EMBL/GenBank/DDBJ whole genome shotgun (WGS) entry which is preliminary data.</text>
</comment>
<name>A0ACB8TMX5_9APHY</name>
<proteinExistence type="predicted"/>
<keyword evidence="2" id="KW-1185">Reference proteome</keyword>
<reference evidence="1" key="1">
    <citation type="journal article" date="2021" name="Environ. Microbiol.">
        <title>Gene family expansions and transcriptome signatures uncover fungal adaptations to wood decay.</title>
        <authorList>
            <person name="Hage H."/>
            <person name="Miyauchi S."/>
            <person name="Viragh M."/>
            <person name="Drula E."/>
            <person name="Min B."/>
            <person name="Chaduli D."/>
            <person name="Navarro D."/>
            <person name="Favel A."/>
            <person name="Norest M."/>
            <person name="Lesage-Meessen L."/>
            <person name="Balint B."/>
            <person name="Merenyi Z."/>
            <person name="de Eugenio L."/>
            <person name="Morin E."/>
            <person name="Martinez A.T."/>
            <person name="Baldrian P."/>
            <person name="Stursova M."/>
            <person name="Martinez M.J."/>
            <person name="Novotny C."/>
            <person name="Magnuson J.K."/>
            <person name="Spatafora J.W."/>
            <person name="Maurice S."/>
            <person name="Pangilinan J."/>
            <person name="Andreopoulos W."/>
            <person name="LaButti K."/>
            <person name="Hundley H."/>
            <person name="Na H."/>
            <person name="Kuo A."/>
            <person name="Barry K."/>
            <person name="Lipzen A."/>
            <person name="Henrissat B."/>
            <person name="Riley R."/>
            <person name="Ahrendt S."/>
            <person name="Nagy L.G."/>
            <person name="Grigoriev I.V."/>
            <person name="Martin F."/>
            <person name="Rosso M.N."/>
        </authorList>
    </citation>
    <scope>NUCLEOTIDE SEQUENCE</scope>
    <source>
        <strain evidence="1">CBS 384.51</strain>
    </source>
</reference>